<sequence length="153" mass="17493">MDESESDDESIDTPLVSPFFDLDEELGNGEVLNKLDEYGNAGNFYRNRIINSLDGEDLSFSCMMGIRKFVTYFDPFRPMNIITRKAYNTIMVEGLESTRRNLVAIVSDVYVFVGGGFTYVTDFVVLKDTWEFIVSDMVDVMMGRPFRVVSQLE</sequence>
<evidence type="ECO:0000313" key="2">
    <source>
        <dbReference type="Proteomes" id="UP001151760"/>
    </source>
</evidence>
<dbReference type="EMBL" id="BQNB010017722">
    <property type="protein sequence ID" value="GJT66522.1"/>
    <property type="molecule type" value="Genomic_DNA"/>
</dbReference>
<proteinExistence type="predicted"/>
<keyword evidence="2" id="KW-1185">Reference proteome</keyword>
<reference evidence="1" key="1">
    <citation type="journal article" date="2022" name="Int. J. Mol. Sci.">
        <title>Draft Genome of Tanacetum Coccineum: Genomic Comparison of Closely Related Tanacetum-Family Plants.</title>
        <authorList>
            <person name="Yamashiro T."/>
            <person name="Shiraishi A."/>
            <person name="Nakayama K."/>
            <person name="Satake H."/>
        </authorList>
    </citation>
    <scope>NUCLEOTIDE SEQUENCE</scope>
</reference>
<gene>
    <name evidence="1" type="ORF">Tco_1018002</name>
</gene>
<comment type="caution">
    <text evidence="1">The sequence shown here is derived from an EMBL/GenBank/DDBJ whole genome shotgun (WGS) entry which is preliminary data.</text>
</comment>
<reference evidence="1" key="2">
    <citation type="submission" date="2022-01" db="EMBL/GenBank/DDBJ databases">
        <authorList>
            <person name="Yamashiro T."/>
            <person name="Shiraishi A."/>
            <person name="Satake H."/>
            <person name="Nakayama K."/>
        </authorList>
    </citation>
    <scope>NUCLEOTIDE SEQUENCE</scope>
</reference>
<dbReference type="Proteomes" id="UP001151760">
    <property type="component" value="Unassembled WGS sequence"/>
</dbReference>
<protein>
    <submittedName>
        <fullName evidence="1">Uncharacterized protein</fullName>
    </submittedName>
</protein>
<accession>A0ABQ5FV26</accession>
<evidence type="ECO:0000313" key="1">
    <source>
        <dbReference type="EMBL" id="GJT66522.1"/>
    </source>
</evidence>
<name>A0ABQ5FV26_9ASTR</name>
<organism evidence="1 2">
    <name type="scientific">Tanacetum coccineum</name>
    <dbReference type="NCBI Taxonomy" id="301880"/>
    <lineage>
        <taxon>Eukaryota</taxon>
        <taxon>Viridiplantae</taxon>
        <taxon>Streptophyta</taxon>
        <taxon>Embryophyta</taxon>
        <taxon>Tracheophyta</taxon>
        <taxon>Spermatophyta</taxon>
        <taxon>Magnoliopsida</taxon>
        <taxon>eudicotyledons</taxon>
        <taxon>Gunneridae</taxon>
        <taxon>Pentapetalae</taxon>
        <taxon>asterids</taxon>
        <taxon>campanulids</taxon>
        <taxon>Asterales</taxon>
        <taxon>Asteraceae</taxon>
        <taxon>Asteroideae</taxon>
        <taxon>Anthemideae</taxon>
        <taxon>Anthemidinae</taxon>
        <taxon>Tanacetum</taxon>
    </lineage>
</organism>